<dbReference type="Gene3D" id="1.20.1410.10">
    <property type="entry name" value="I/LWEQ domain"/>
    <property type="match status" value="1"/>
</dbReference>
<keyword evidence="4" id="KW-1185">Reference proteome</keyword>
<dbReference type="EMBL" id="JAFCIX010000579">
    <property type="protein sequence ID" value="KAH6585725.1"/>
    <property type="molecule type" value="Genomic_DNA"/>
</dbReference>
<comment type="caution">
    <text evidence="3">The sequence shown here is derived from an EMBL/GenBank/DDBJ whole genome shotgun (WGS) entry which is preliminary data.</text>
</comment>
<feature type="domain" description="Cyclin-D1-binding protein 1-like N-terminal" evidence="2">
    <location>
        <begin position="87"/>
        <end position="230"/>
    </location>
</feature>
<evidence type="ECO:0000256" key="1">
    <source>
        <dbReference type="SAM" id="MobiDB-lite"/>
    </source>
</evidence>
<evidence type="ECO:0000313" key="4">
    <source>
        <dbReference type="Proteomes" id="UP001648503"/>
    </source>
</evidence>
<evidence type="ECO:0000313" key="3">
    <source>
        <dbReference type="EMBL" id="KAH6585725.1"/>
    </source>
</evidence>
<dbReference type="PANTHER" id="PTHR15492">
    <property type="entry name" value="CYCLIN D1-BINDING PROTEIN 1"/>
    <property type="match status" value="1"/>
</dbReference>
<reference evidence="3 4" key="1">
    <citation type="submission" date="2021-02" db="EMBL/GenBank/DDBJ databases">
        <title>Variation within the Batrachochytrium salamandrivorans European outbreak.</title>
        <authorList>
            <person name="Kelly M."/>
            <person name="Pasmans F."/>
            <person name="Shea T.P."/>
            <person name="Munoz J.F."/>
            <person name="Carranza S."/>
            <person name="Cuomo C.A."/>
            <person name="Martel A."/>
        </authorList>
    </citation>
    <scope>NUCLEOTIDE SEQUENCE [LARGE SCALE GENOMIC DNA]</scope>
    <source>
        <strain evidence="3 4">AMFP18/2</strain>
    </source>
</reference>
<organism evidence="3 4">
    <name type="scientific">Batrachochytrium salamandrivorans</name>
    <dbReference type="NCBI Taxonomy" id="1357716"/>
    <lineage>
        <taxon>Eukaryota</taxon>
        <taxon>Fungi</taxon>
        <taxon>Fungi incertae sedis</taxon>
        <taxon>Chytridiomycota</taxon>
        <taxon>Chytridiomycota incertae sedis</taxon>
        <taxon>Chytridiomycetes</taxon>
        <taxon>Rhizophydiales</taxon>
        <taxon>Rhizophydiales incertae sedis</taxon>
        <taxon>Batrachochytrium</taxon>
    </lineage>
</organism>
<gene>
    <name evidence="3" type="ORF">BASA50_001060</name>
</gene>
<protein>
    <recommendedName>
        <fullName evidence="2">Cyclin-D1-binding protein 1-like N-terminal domain-containing protein</fullName>
    </recommendedName>
</protein>
<dbReference type="PANTHER" id="PTHR15492:SF1">
    <property type="entry name" value="CYCLIN-D1-BINDING PROTEIN 1"/>
    <property type="match status" value="1"/>
</dbReference>
<evidence type="ECO:0000259" key="2">
    <source>
        <dbReference type="Pfam" id="PF13324"/>
    </source>
</evidence>
<dbReference type="InterPro" id="IPR026907">
    <property type="entry name" value="GCIP-like"/>
</dbReference>
<dbReference type="InterPro" id="IPR049317">
    <property type="entry name" value="GCIP-like_N"/>
</dbReference>
<sequence length="404" mass="44161">MDQLQKSLTQSLDGLEQLQKTLALSALSHTETVRCDHNSTTITTTTTTAASEEDEEASGPHEKSEQQLSSSYTAAVDLSEIHPTFTALVKLISHQATLLAVSWKGSDIKEATSACMALSTSTSQLVLAVESTPMHVGRLVKRHVVLATMSLLHAVVSLLSMDPFAREVQNQPGKHQSQEAAWKAINSSAGQVWASCTEMEHLPLTNAALAVTRLQLCDSQLEDAVMECQDRLDGKDSIMCDLSDMDDDEWDECTATTTESKSRGVDPYTGSEEDRTWITTIQSMIKTCRLSIKLIVTELSKCTPQSSKGNHAIDLIIKLADNYVECADNIVSDIDGPLDDTHGQIRTSVDALGNAQKQFLGAIETLFTLQPPLPSPQEDACSQIWLNLYLDKTILLIEKLQIKS</sequence>
<dbReference type="Gene3D" id="1.20.1420.10">
    <property type="entry name" value="Talin, central domain"/>
    <property type="match status" value="1"/>
</dbReference>
<dbReference type="Pfam" id="PF13324">
    <property type="entry name" value="GCIP_N"/>
    <property type="match status" value="1"/>
</dbReference>
<dbReference type="Proteomes" id="UP001648503">
    <property type="component" value="Unassembled WGS sequence"/>
</dbReference>
<name>A0ABQ8EST3_9FUNG</name>
<feature type="region of interest" description="Disordered" evidence="1">
    <location>
        <begin position="38"/>
        <end position="70"/>
    </location>
</feature>
<accession>A0ABQ8EST3</accession>
<proteinExistence type="predicted"/>
<feature type="compositionally biased region" description="Low complexity" evidence="1">
    <location>
        <begin position="39"/>
        <end position="50"/>
    </location>
</feature>